<reference evidence="9" key="1">
    <citation type="journal article" date="2022" name="ISME J.">
        <title>Identification of active gaseous-alkane degraders at natural gas seeps.</title>
        <authorList>
            <person name="Farhan Ul Haque M."/>
            <person name="Hernandez M."/>
            <person name="Crombie A.T."/>
            <person name="Murrell J.C."/>
        </authorList>
    </citation>
    <scope>NUCLEOTIDE SEQUENCE</scope>
    <source>
        <strain evidence="9">PC2</strain>
    </source>
</reference>
<feature type="domain" description="Nitrite/Sulfite reductase ferredoxin-like" evidence="8">
    <location>
        <begin position="19"/>
        <end position="81"/>
    </location>
</feature>
<dbReference type="Gene3D" id="3.30.413.10">
    <property type="entry name" value="Sulfite Reductase Hemoprotein, domain 1"/>
    <property type="match status" value="2"/>
</dbReference>
<evidence type="ECO:0000313" key="9">
    <source>
        <dbReference type="EMBL" id="MCI4684086.1"/>
    </source>
</evidence>
<keyword evidence="3" id="KW-0479">Metal-binding</keyword>
<evidence type="ECO:0000256" key="5">
    <source>
        <dbReference type="ARBA" id="ARBA00023004"/>
    </source>
</evidence>
<protein>
    <submittedName>
        <fullName evidence="9">Precorrin-3B synthase</fullName>
        <ecNumber evidence="9">1.14.13.83</ecNumber>
    </submittedName>
</protein>
<comment type="caution">
    <text evidence="9">The sequence shown here is derived from an EMBL/GenBank/DDBJ whole genome shotgun (WGS) entry which is preliminary data.</text>
</comment>
<keyword evidence="10" id="KW-1185">Reference proteome</keyword>
<dbReference type="InterPro" id="IPR012798">
    <property type="entry name" value="Cbl_synth_CobG-like"/>
</dbReference>
<dbReference type="Pfam" id="PF01077">
    <property type="entry name" value="NIR_SIR"/>
    <property type="match status" value="1"/>
</dbReference>
<evidence type="ECO:0000313" key="10">
    <source>
        <dbReference type="Proteomes" id="UP001139104"/>
    </source>
</evidence>
<dbReference type="PANTHER" id="PTHR32439">
    <property type="entry name" value="FERREDOXIN--NITRITE REDUCTASE, CHLOROPLASTIC"/>
    <property type="match status" value="1"/>
</dbReference>
<accession>A0ABS9Z920</accession>
<sequence length="421" mass="44458">MTIENLRKGWCPGALAPMLSGDGYIFRLRLTNGVLSFRRATIFAALARRFGNGAFDLSSRANLQMRGVAEEEIEVLQAELRGLGLLDDDTRADDTRAEAVRNVVPSPLAGFDPSAFLDVRPLVAKLDQLLKRSQEMHDLPPKFGFAVDGGGALPLDVATDIVFTAMAPDRLAIFLGGVLSGEVAPENLCAAAEGLARNFLALRGDDRRMASVVARLGVAPLAQDVSVIARPMARNDGKNDAKILGAQPCGQDAFVGAGLLFGRIEADALEALAHEAEAHGAAELRLTPWRAILAVGLQTQAAPALAAKLGALGFLIDARDSRLAFTACPGAPACPSARGDTRALALALAPHWSAEARRIHISGCIKGCALHAPALTFVAESDGYALVENALARDEPSARGLDLAAMKQKLLSLKERGLDRL</sequence>
<evidence type="ECO:0000256" key="4">
    <source>
        <dbReference type="ARBA" id="ARBA00023002"/>
    </source>
</evidence>
<dbReference type="InterPro" id="IPR006067">
    <property type="entry name" value="NO2/SO3_Rdtase_4Fe4S_dom"/>
</dbReference>
<dbReference type="InterPro" id="IPR045854">
    <property type="entry name" value="NO2/SO3_Rdtase_4Fe4S_sf"/>
</dbReference>
<dbReference type="InterPro" id="IPR051329">
    <property type="entry name" value="NIR_SIR_4Fe-4S"/>
</dbReference>
<dbReference type="EC" id="1.14.13.83" evidence="9"/>
<dbReference type="Pfam" id="PF03460">
    <property type="entry name" value="NIR_SIR_ferr"/>
    <property type="match status" value="2"/>
</dbReference>
<name>A0ABS9Z920_9HYPH</name>
<keyword evidence="6" id="KW-0411">Iron-sulfur</keyword>
<dbReference type="PANTHER" id="PTHR32439:SF9">
    <property type="entry name" value="BLR3264 PROTEIN"/>
    <property type="match status" value="1"/>
</dbReference>
<evidence type="ECO:0000256" key="6">
    <source>
        <dbReference type="ARBA" id="ARBA00023014"/>
    </source>
</evidence>
<gene>
    <name evidence="9" type="primary">cobG</name>
    <name evidence="9" type="ORF">K2U94_15180</name>
</gene>
<evidence type="ECO:0000259" key="7">
    <source>
        <dbReference type="Pfam" id="PF01077"/>
    </source>
</evidence>
<evidence type="ECO:0000259" key="8">
    <source>
        <dbReference type="Pfam" id="PF03460"/>
    </source>
</evidence>
<feature type="domain" description="Nitrite/sulphite reductase 4Fe-4S" evidence="7">
    <location>
        <begin position="98"/>
        <end position="181"/>
    </location>
</feature>
<keyword evidence="2" id="KW-0349">Heme</keyword>
<dbReference type="InterPro" id="IPR036136">
    <property type="entry name" value="Nit/Sulf_reduc_fer-like_dom_sf"/>
</dbReference>
<dbReference type="InterPro" id="IPR005117">
    <property type="entry name" value="NiRdtase/SiRdtase_haem-b_fer"/>
</dbReference>
<dbReference type="RefSeq" id="WP_243067998.1">
    <property type="nucleotide sequence ID" value="NZ_JAIVFK010000021.1"/>
</dbReference>
<dbReference type="Gene3D" id="3.90.480.10">
    <property type="entry name" value="Sulfite Reductase Hemoprotein,Domain 2"/>
    <property type="match status" value="1"/>
</dbReference>
<proteinExistence type="predicted"/>
<evidence type="ECO:0000256" key="2">
    <source>
        <dbReference type="ARBA" id="ARBA00022617"/>
    </source>
</evidence>
<dbReference type="SUPFAM" id="SSF55124">
    <property type="entry name" value="Nitrite/Sulfite reductase N-terminal domain-like"/>
    <property type="match status" value="2"/>
</dbReference>
<feature type="domain" description="Nitrite/Sulfite reductase ferredoxin-like" evidence="8">
    <location>
        <begin position="253"/>
        <end position="311"/>
    </location>
</feature>
<keyword evidence="5" id="KW-0408">Iron</keyword>
<dbReference type="Proteomes" id="UP001139104">
    <property type="component" value="Unassembled WGS sequence"/>
</dbReference>
<dbReference type="SUPFAM" id="SSF56014">
    <property type="entry name" value="Nitrite and sulphite reductase 4Fe-4S domain-like"/>
    <property type="match status" value="2"/>
</dbReference>
<keyword evidence="4 9" id="KW-0560">Oxidoreductase</keyword>
<dbReference type="NCBIfam" id="TIGR02435">
    <property type="entry name" value="CobG"/>
    <property type="match status" value="1"/>
</dbReference>
<organism evidence="9 10">
    <name type="scientific">Candidatus Rhodoblastus alkanivorans</name>
    <dbReference type="NCBI Taxonomy" id="2954117"/>
    <lineage>
        <taxon>Bacteria</taxon>
        <taxon>Pseudomonadati</taxon>
        <taxon>Pseudomonadota</taxon>
        <taxon>Alphaproteobacteria</taxon>
        <taxon>Hyphomicrobiales</taxon>
        <taxon>Rhodoblastaceae</taxon>
        <taxon>Rhodoblastus</taxon>
    </lineage>
</organism>
<dbReference type="GO" id="GO:0043818">
    <property type="term" value="F:precorrin-3B synthase activity"/>
    <property type="evidence" value="ECO:0007669"/>
    <property type="project" value="UniProtKB-EC"/>
</dbReference>
<keyword evidence="1" id="KW-0004">4Fe-4S</keyword>
<evidence type="ECO:0000256" key="1">
    <source>
        <dbReference type="ARBA" id="ARBA00022485"/>
    </source>
</evidence>
<dbReference type="EMBL" id="JAIVFP010000001">
    <property type="protein sequence ID" value="MCI4684086.1"/>
    <property type="molecule type" value="Genomic_DNA"/>
</dbReference>
<evidence type="ECO:0000256" key="3">
    <source>
        <dbReference type="ARBA" id="ARBA00022723"/>
    </source>
</evidence>